<accession>A0A8K0W7N7</accession>
<evidence type="ECO:0000313" key="4">
    <source>
        <dbReference type="Proteomes" id="UP000813427"/>
    </source>
</evidence>
<reference evidence="3" key="1">
    <citation type="journal article" date="2021" name="Nat. Commun.">
        <title>Genetic determinants of endophytism in the Arabidopsis root mycobiome.</title>
        <authorList>
            <person name="Mesny F."/>
            <person name="Miyauchi S."/>
            <person name="Thiergart T."/>
            <person name="Pickel B."/>
            <person name="Atanasova L."/>
            <person name="Karlsson M."/>
            <person name="Huettel B."/>
            <person name="Barry K.W."/>
            <person name="Haridas S."/>
            <person name="Chen C."/>
            <person name="Bauer D."/>
            <person name="Andreopoulos W."/>
            <person name="Pangilinan J."/>
            <person name="LaButti K."/>
            <person name="Riley R."/>
            <person name="Lipzen A."/>
            <person name="Clum A."/>
            <person name="Drula E."/>
            <person name="Henrissat B."/>
            <person name="Kohler A."/>
            <person name="Grigoriev I.V."/>
            <person name="Martin F.M."/>
            <person name="Hacquard S."/>
        </authorList>
    </citation>
    <scope>NUCLEOTIDE SEQUENCE</scope>
    <source>
        <strain evidence="3">MPI-SDFR-AT-0068</strain>
    </source>
</reference>
<comment type="caution">
    <text evidence="3">The sequence shown here is derived from an EMBL/GenBank/DDBJ whole genome shotgun (WGS) entry which is preliminary data.</text>
</comment>
<evidence type="ECO:0000313" key="3">
    <source>
        <dbReference type="EMBL" id="KAH7236604.1"/>
    </source>
</evidence>
<organism evidence="3 4">
    <name type="scientific">Fusarium tricinctum</name>
    <dbReference type="NCBI Taxonomy" id="61284"/>
    <lineage>
        <taxon>Eukaryota</taxon>
        <taxon>Fungi</taxon>
        <taxon>Dikarya</taxon>
        <taxon>Ascomycota</taxon>
        <taxon>Pezizomycotina</taxon>
        <taxon>Sordariomycetes</taxon>
        <taxon>Hypocreomycetidae</taxon>
        <taxon>Hypocreales</taxon>
        <taxon>Nectriaceae</taxon>
        <taxon>Fusarium</taxon>
        <taxon>Fusarium tricinctum species complex</taxon>
    </lineage>
</organism>
<evidence type="ECO:0000256" key="1">
    <source>
        <dbReference type="ARBA" id="ARBA00004123"/>
    </source>
</evidence>
<keyword evidence="4" id="KW-1185">Reference proteome</keyword>
<gene>
    <name evidence="3" type="ORF">BKA59DRAFT_312160</name>
</gene>
<dbReference type="Proteomes" id="UP000813427">
    <property type="component" value="Unassembled WGS sequence"/>
</dbReference>
<dbReference type="GO" id="GO:0005634">
    <property type="term" value="C:nucleus"/>
    <property type="evidence" value="ECO:0007669"/>
    <property type="project" value="UniProtKB-SubCell"/>
</dbReference>
<sequence>MTRVSLSPNNPDSVVISNLAASMLLYLYETLHMSSPIDWTVYLCGAKHVLQSSAERSALSQSYEVIFDWIIYHETMFLFSQLYWTRKGSEPFCRRRISTLFRKPSRLGKGTEADVIGCNPHILDTMSKIFEMLMGEEGLPLSWHAYLLELEGQLRMRIREPLDSEIVPGTMSWMYAVTILHCLATILWINRSVRGYCGTEATHQNLVTQGVTVFTQMKTCDLPWPLFIIAGETQIDEQRQTILSIIHRTQERSKTKHINIVRELIETLWNYNDLDPDGLLSYNTKLRSIIQAYSWMLPFV</sequence>
<dbReference type="PANTHER" id="PTHR37534">
    <property type="entry name" value="TRANSCRIPTIONAL ACTIVATOR PROTEIN UGA3"/>
    <property type="match status" value="1"/>
</dbReference>
<dbReference type="GO" id="GO:0000976">
    <property type="term" value="F:transcription cis-regulatory region binding"/>
    <property type="evidence" value="ECO:0007669"/>
    <property type="project" value="TreeGrafter"/>
</dbReference>
<dbReference type="GO" id="GO:0003700">
    <property type="term" value="F:DNA-binding transcription factor activity"/>
    <property type="evidence" value="ECO:0007669"/>
    <property type="project" value="TreeGrafter"/>
</dbReference>
<proteinExistence type="predicted"/>
<protein>
    <submittedName>
        <fullName evidence="3">Fungal-specific transcription factor domain-containing protein</fullName>
    </submittedName>
</protein>
<name>A0A8K0W7N7_9HYPO</name>
<keyword evidence="2" id="KW-0539">Nucleus</keyword>
<comment type="subcellular location">
    <subcellularLocation>
        <location evidence="1">Nucleus</location>
    </subcellularLocation>
</comment>
<dbReference type="AlphaFoldDB" id="A0A8K0W7N7"/>
<evidence type="ECO:0000256" key="2">
    <source>
        <dbReference type="ARBA" id="ARBA00023242"/>
    </source>
</evidence>
<dbReference type="GO" id="GO:0045944">
    <property type="term" value="P:positive regulation of transcription by RNA polymerase II"/>
    <property type="evidence" value="ECO:0007669"/>
    <property type="project" value="TreeGrafter"/>
</dbReference>
<dbReference type="PANTHER" id="PTHR37534:SF39">
    <property type="entry name" value="TRANSCRIPTION FACTOR DOMAIN-CONTAINING PROTEIN"/>
    <property type="match status" value="1"/>
</dbReference>
<dbReference type="OrthoDB" id="6730379at2759"/>
<dbReference type="Pfam" id="PF11951">
    <property type="entry name" value="Fungal_trans_2"/>
    <property type="match status" value="1"/>
</dbReference>
<dbReference type="EMBL" id="JAGPXF010000007">
    <property type="protein sequence ID" value="KAH7236604.1"/>
    <property type="molecule type" value="Genomic_DNA"/>
</dbReference>
<dbReference type="InterPro" id="IPR021858">
    <property type="entry name" value="Fun_TF"/>
</dbReference>